<dbReference type="GO" id="GO:0009506">
    <property type="term" value="C:plasmodesma"/>
    <property type="evidence" value="ECO:0007669"/>
    <property type="project" value="UniProtKB-ARBA"/>
</dbReference>
<keyword evidence="2" id="KW-0472">Membrane</keyword>
<gene>
    <name evidence="6" type="ORF">H0E87_024571</name>
</gene>
<dbReference type="InterPro" id="IPR012946">
    <property type="entry name" value="X8"/>
</dbReference>
<dbReference type="PANTHER" id="PTHR31044:SF103">
    <property type="entry name" value="MAJOR POLLEN ALLERGEN OLE E 10-LIKE"/>
    <property type="match status" value="1"/>
</dbReference>
<evidence type="ECO:0000259" key="5">
    <source>
        <dbReference type="SMART" id="SM00768"/>
    </source>
</evidence>
<dbReference type="Pfam" id="PF07983">
    <property type="entry name" value="X8"/>
    <property type="match status" value="1"/>
</dbReference>
<name>A0A8T2X9B7_POPDE</name>
<evidence type="ECO:0000256" key="2">
    <source>
        <dbReference type="ARBA" id="ARBA00022622"/>
    </source>
</evidence>
<keyword evidence="7" id="KW-1185">Reference proteome</keyword>
<feature type="signal peptide" evidence="4">
    <location>
        <begin position="1"/>
        <end position="27"/>
    </location>
</feature>
<proteinExistence type="predicted"/>
<feature type="domain" description="X8" evidence="5">
    <location>
        <begin position="47"/>
        <end position="128"/>
    </location>
</feature>
<evidence type="ECO:0000256" key="4">
    <source>
        <dbReference type="SAM" id="SignalP"/>
    </source>
</evidence>
<dbReference type="Proteomes" id="UP000807159">
    <property type="component" value="Chromosome 14"/>
</dbReference>
<protein>
    <recommendedName>
        <fullName evidence="5">X8 domain-containing protein</fullName>
    </recommendedName>
</protein>
<organism evidence="6 7">
    <name type="scientific">Populus deltoides</name>
    <name type="common">Eastern poplar</name>
    <name type="synonym">Eastern cottonwood</name>
    <dbReference type="NCBI Taxonomy" id="3696"/>
    <lineage>
        <taxon>Eukaryota</taxon>
        <taxon>Viridiplantae</taxon>
        <taxon>Streptophyta</taxon>
        <taxon>Embryophyta</taxon>
        <taxon>Tracheophyta</taxon>
        <taxon>Spermatophyta</taxon>
        <taxon>Magnoliopsida</taxon>
        <taxon>eudicotyledons</taxon>
        <taxon>Gunneridae</taxon>
        <taxon>Pentapetalae</taxon>
        <taxon>rosids</taxon>
        <taxon>fabids</taxon>
        <taxon>Malpighiales</taxon>
        <taxon>Salicaceae</taxon>
        <taxon>Saliceae</taxon>
        <taxon>Populus</taxon>
    </lineage>
</organism>
<dbReference type="EMBL" id="JACEGQ020000014">
    <property type="protein sequence ID" value="KAH8488983.1"/>
    <property type="molecule type" value="Genomic_DNA"/>
</dbReference>
<keyword evidence="2" id="KW-0336">GPI-anchor</keyword>
<evidence type="ECO:0000313" key="7">
    <source>
        <dbReference type="Proteomes" id="UP000807159"/>
    </source>
</evidence>
<evidence type="ECO:0000313" key="6">
    <source>
        <dbReference type="EMBL" id="KAH8488983.1"/>
    </source>
</evidence>
<reference evidence="6" key="1">
    <citation type="journal article" date="2021" name="J. Hered.">
        <title>Genome Assembly of Salicaceae Populus deltoides (Eastern Cottonwood) I-69 Based on Nanopore Sequencing and Hi-C Technologies.</title>
        <authorList>
            <person name="Bai S."/>
            <person name="Wu H."/>
            <person name="Zhang J."/>
            <person name="Pan Z."/>
            <person name="Zhao W."/>
            <person name="Li Z."/>
            <person name="Tong C."/>
        </authorList>
    </citation>
    <scope>NUCLEOTIDE SEQUENCE</scope>
    <source>
        <tissue evidence="6">Leaf</tissue>
    </source>
</reference>
<dbReference type="GO" id="GO:0098552">
    <property type="term" value="C:side of membrane"/>
    <property type="evidence" value="ECO:0007669"/>
    <property type="project" value="UniProtKB-KW"/>
</dbReference>
<keyword evidence="2" id="KW-0449">Lipoprotein</keyword>
<comment type="caution">
    <text evidence="6">The sequence shown here is derived from an EMBL/GenBank/DDBJ whole genome shotgun (WGS) entry which is preliminary data.</text>
</comment>
<dbReference type="AlphaFoldDB" id="A0A8T2X9B7"/>
<evidence type="ECO:0000256" key="1">
    <source>
        <dbReference type="ARBA" id="ARBA00004609"/>
    </source>
</evidence>
<dbReference type="Gene3D" id="1.20.58.1040">
    <property type="match status" value="1"/>
</dbReference>
<dbReference type="PANTHER" id="PTHR31044">
    <property type="entry name" value="BETA-1,3 GLUCANASE"/>
    <property type="match status" value="1"/>
</dbReference>
<evidence type="ECO:0000256" key="3">
    <source>
        <dbReference type="ARBA" id="ARBA00022729"/>
    </source>
</evidence>
<dbReference type="SMART" id="SM00768">
    <property type="entry name" value="X8"/>
    <property type="match status" value="1"/>
</dbReference>
<feature type="chain" id="PRO_5035781700" description="X8 domain-containing protein" evidence="4">
    <location>
        <begin position="28"/>
        <end position="195"/>
    </location>
</feature>
<sequence>MEIAKYPSACLPLAFALLLCFAVSTESQSYGHGGNQDQIRADDVQSRWCIAKPSAYNFELLRNIDYSCGQNGVDCGQIQPGGSCFRPDTTFGHASYAMNLFFKAAGKHPWDCHFNGTGIVVTQDPYVSLGTLGKPPEQYGHSFFKASPLKADDMVQLIYITCHHRERNFTSACHIMLKTERKAMPIKLQCGNARS</sequence>
<accession>A0A8T2X9B7</accession>
<comment type="subcellular location">
    <subcellularLocation>
        <location evidence="1">Cell membrane</location>
        <topology evidence="1">Lipid-anchor</topology>
        <topology evidence="1">GPI-anchor</topology>
    </subcellularLocation>
</comment>
<dbReference type="InterPro" id="IPR044788">
    <property type="entry name" value="X8_dom_prot"/>
</dbReference>
<dbReference type="GO" id="GO:0005886">
    <property type="term" value="C:plasma membrane"/>
    <property type="evidence" value="ECO:0007669"/>
    <property type="project" value="UniProtKB-SubCell"/>
</dbReference>
<keyword evidence="2" id="KW-0325">Glycoprotein</keyword>
<keyword evidence="3 4" id="KW-0732">Signal</keyword>